<sequence>MYLISSALYLTLDTPRSPTEARPLLRGCRPRFLLCVQCVARERHLGTGILWYKKVCGLCVIFNLTHVGGSAVTSECDMQPWKGERVLTSVQRWTTMGYAPPYHCVSK</sequence>
<dbReference type="Proteomes" id="UP000265618">
    <property type="component" value="Unassembled WGS sequence"/>
</dbReference>
<keyword evidence="2" id="KW-1185">Reference proteome</keyword>
<protein>
    <submittedName>
        <fullName evidence="1">Uncharacterized protein</fullName>
    </submittedName>
</protein>
<organism evidence="1 2">
    <name type="scientific">Kipferlia bialata</name>
    <dbReference type="NCBI Taxonomy" id="797122"/>
    <lineage>
        <taxon>Eukaryota</taxon>
        <taxon>Metamonada</taxon>
        <taxon>Carpediemonas-like organisms</taxon>
        <taxon>Kipferlia</taxon>
    </lineage>
</organism>
<dbReference type="AlphaFoldDB" id="A0A9K3D3J1"/>
<dbReference type="EMBL" id="BDIP01002873">
    <property type="protein sequence ID" value="GIQ86950.1"/>
    <property type="molecule type" value="Genomic_DNA"/>
</dbReference>
<proteinExistence type="predicted"/>
<evidence type="ECO:0000313" key="2">
    <source>
        <dbReference type="Proteomes" id="UP000265618"/>
    </source>
</evidence>
<reference evidence="1 2" key="1">
    <citation type="journal article" date="2018" name="PLoS ONE">
        <title>The draft genome of Kipferlia bialata reveals reductive genome evolution in fornicate parasites.</title>
        <authorList>
            <person name="Tanifuji G."/>
            <person name="Takabayashi S."/>
            <person name="Kume K."/>
            <person name="Takagi M."/>
            <person name="Nakayama T."/>
            <person name="Kamikawa R."/>
            <person name="Inagaki Y."/>
            <person name="Hashimoto T."/>
        </authorList>
    </citation>
    <scope>NUCLEOTIDE SEQUENCE [LARGE SCALE GENOMIC DNA]</scope>
    <source>
        <strain evidence="1">NY0173</strain>
    </source>
</reference>
<accession>A0A9K3D3J1</accession>
<gene>
    <name evidence="1" type="ORF">KIPB_008895</name>
</gene>
<comment type="caution">
    <text evidence="1">The sequence shown here is derived from an EMBL/GenBank/DDBJ whole genome shotgun (WGS) entry which is preliminary data.</text>
</comment>
<evidence type="ECO:0000313" key="1">
    <source>
        <dbReference type="EMBL" id="GIQ86950.1"/>
    </source>
</evidence>
<name>A0A9K3D3J1_9EUKA</name>